<evidence type="ECO:0000256" key="3">
    <source>
        <dbReference type="ARBA" id="ARBA00022833"/>
    </source>
</evidence>
<evidence type="ECO:0000256" key="2">
    <source>
        <dbReference type="ARBA" id="ARBA00022491"/>
    </source>
</evidence>
<keyword evidence="8" id="KW-0408">Iron</keyword>
<dbReference type="PANTHER" id="PTHR33202:SF8">
    <property type="entry name" value="PEROXIDE-RESPONSIVE REPRESSOR PERR"/>
    <property type="match status" value="1"/>
</dbReference>
<keyword evidence="7" id="KW-0479">Metal-binding</keyword>
<sequence length="139" mass="16192">MELKKILKQNNLKATKARMSILEILINKKHSLDVEGIYSELRNVGVDIDVSTIYRTLEVFKEKNIVGKFDLGEGKYNYKIKEDNHKHIIECRLCHKEVEIDCPMVQIEELINKKTGFSNVDIFHEKKVKGICEDCAKKR</sequence>
<dbReference type="RefSeq" id="WP_163249278.1">
    <property type="nucleotide sequence ID" value="NZ_SXDP01000005.1"/>
</dbReference>
<dbReference type="InterPro" id="IPR002481">
    <property type="entry name" value="FUR"/>
</dbReference>
<name>A0A6M0RBZ2_9CLOT</name>
<dbReference type="GO" id="GO:1900376">
    <property type="term" value="P:regulation of secondary metabolite biosynthetic process"/>
    <property type="evidence" value="ECO:0007669"/>
    <property type="project" value="TreeGrafter"/>
</dbReference>
<evidence type="ECO:0000313" key="9">
    <source>
        <dbReference type="EMBL" id="NEZ47200.1"/>
    </source>
</evidence>
<keyword evidence="6" id="KW-0804">Transcription</keyword>
<dbReference type="InterPro" id="IPR043135">
    <property type="entry name" value="Fur_C"/>
</dbReference>
<dbReference type="PANTHER" id="PTHR33202">
    <property type="entry name" value="ZINC UPTAKE REGULATION PROTEIN"/>
    <property type="match status" value="1"/>
</dbReference>
<dbReference type="EMBL" id="SXDP01000005">
    <property type="protein sequence ID" value="NEZ47200.1"/>
    <property type="molecule type" value="Genomic_DNA"/>
</dbReference>
<evidence type="ECO:0000256" key="8">
    <source>
        <dbReference type="PIRSR" id="PIRSR602481-2"/>
    </source>
</evidence>
<dbReference type="AlphaFoldDB" id="A0A6M0RBZ2"/>
<keyword evidence="4" id="KW-0805">Transcription regulation</keyword>
<dbReference type="InterPro" id="IPR036390">
    <property type="entry name" value="WH_DNA-bd_sf"/>
</dbReference>
<feature type="binding site" evidence="7">
    <location>
        <position position="91"/>
    </location>
    <ligand>
        <name>Zn(2+)</name>
        <dbReference type="ChEBI" id="CHEBI:29105"/>
    </ligand>
</feature>
<evidence type="ECO:0000256" key="5">
    <source>
        <dbReference type="ARBA" id="ARBA00023125"/>
    </source>
</evidence>
<feature type="binding site" evidence="7">
    <location>
        <position position="132"/>
    </location>
    <ligand>
        <name>Zn(2+)</name>
        <dbReference type="ChEBI" id="CHEBI:29105"/>
    </ligand>
</feature>
<gene>
    <name evidence="9" type="ORF">FDF74_08255</name>
</gene>
<evidence type="ECO:0000256" key="6">
    <source>
        <dbReference type="ARBA" id="ARBA00023163"/>
    </source>
</evidence>
<evidence type="ECO:0000313" key="10">
    <source>
        <dbReference type="Proteomes" id="UP000473885"/>
    </source>
</evidence>
<evidence type="ECO:0000256" key="1">
    <source>
        <dbReference type="ARBA" id="ARBA00007957"/>
    </source>
</evidence>
<dbReference type="CDD" id="cd07153">
    <property type="entry name" value="Fur_like"/>
    <property type="match status" value="1"/>
</dbReference>
<dbReference type="Gene3D" id="1.10.10.10">
    <property type="entry name" value="Winged helix-like DNA-binding domain superfamily/Winged helix DNA-binding domain"/>
    <property type="match status" value="1"/>
</dbReference>
<comment type="caution">
    <text evidence="9">The sequence shown here is derived from an EMBL/GenBank/DDBJ whole genome shotgun (WGS) entry which is preliminary data.</text>
</comment>
<comment type="cofactor">
    <cofactor evidence="7">
        <name>Zn(2+)</name>
        <dbReference type="ChEBI" id="CHEBI:29105"/>
    </cofactor>
    <text evidence="7">Binds 1 zinc ion per subunit.</text>
</comment>
<feature type="binding site" evidence="7">
    <location>
        <position position="94"/>
    </location>
    <ligand>
        <name>Zn(2+)</name>
        <dbReference type="ChEBI" id="CHEBI:29105"/>
    </ligand>
</feature>
<dbReference type="InterPro" id="IPR036388">
    <property type="entry name" value="WH-like_DNA-bd_sf"/>
</dbReference>
<dbReference type="SUPFAM" id="SSF46785">
    <property type="entry name" value="Winged helix' DNA-binding domain"/>
    <property type="match status" value="1"/>
</dbReference>
<evidence type="ECO:0000256" key="7">
    <source>
        <dbReference type="PIRSR" id="PIRSR602481-1"/>
    </source>
</evidence>
<dbReference type="GO" id="GO:0003700">
    <property type="term" value="F:DNA-binding transcription factor activity"/>
    <property type="evidence" value="ECO:0007669"/>
    <property type="project" value="InterPro"/>
</dbReference>
<keyword evidence="10" id="KW-1185">Reference proteome</keyword>
<comment type="similarity">
    <text evidence="1">Belongs to the Fur family.</text>
</comment>
<dbReference type="Gene3D" id="3.30.1490.190">
    <property type="match status" value="1"/>
</dbReference>
<feature type="binding site" evidence="7">
    <location>
        <position position="135"/>
    </location>
    <ligand>
        <name>Zn(2+)</name>
        <dbReference type="ChEBI" id="CHEBI:29105"/>
    </ligand>
</feature>
<dbReference type="Proteomes" id="UP000473885">
    <property type="component" value="Unassembled WGS sequence"/>
</dbReference>
<feature type="binding site" evidence="8">
    <location>
        <position position="124"/>
    </location>
    <ligand>
        <name>Fe cation</name>
        <dbReference type="ChEBI" id="CHEBI:24875"/>
    </ligand>
</feature>
<evidence type="ECO:0000256" key="4">
    <source>
        <dbReference type="ARBA" id="ARBA00023015"/>
    </source>
</evidence>
<dbReference type="Pfam" id="PF01475">
    <property type="entry name" value="FUR"/>
    <property type="match status" value="1"/>
</dbReference>
<keyword evidence="2" id="KW-0678">Repressor</keyword>
<organism evidence="9 10">
    <name type="scientific">Clostridium niameyense</name>
    <dbReference type="NCBI Taxonomy" id="1622073"/>
    <lineage>
        <taxon>Bacteria</taxon>
        <taxon>Bacillati</taxon>
        <taxon>Bacillota</taxon>
        <taxon>Clostridia</taxon>
        <taxon>Eubacteriales</taxon>
        <taxon>Clostridiaceae</taxon>
        <taxon>Clostridium</taxon>
    </lineage>
</organism>
<keyword evidence="5" id="KW-0238">DNA-binding</keyword>
<protein>
    <submittedName>
        <fullName evidence="9">Transcriptional repressor</fullName>
    </submittedName>
</protein>
<dbReference type="GO" id="GO:0008270">
    <property type="term" value="F:zinc ion binding"/>
    <property type="evidence" value="ECO:0007669"/>
    <property type="project" value="TreeGrafter"/>
</dbReference>
<reference evidence="9 10" key="1">
    <citation type="submission" date="2019-04" db="EMBL/GenBank/DDBJ databases">
        <title>Genome sequencing of Clostridium botulinum Groups I-IV and Clostridium butyricum.</title>
        <authorList>
            <person name="Brunt J."/>
            <person name="Van Vliet A.H.M."/>
            <person name="Stringer S.C."/>
            <person name="Carter A.T."/>
            <person name="Peck M.W."/>
        </authorList>
    </citation>
    <scope>NUCLEOTIDE SEQUENCE [LARGE SCALE GENOMIC DNA]</scope>
    <source>
        <strain evidence="9 10">IFR 18/094</strain>
    </source>
</reference>
<comment type="cofactor">
    <cofactor evidence="8">
        <name>Mn(2+)</name>
        <dbReference type="ChEBI" id="CHEBI:29035"/>
    </cofactor>
    <cofactor evidence="8">
        <name>Fe(2+)</name>
        <dbReference type="ChEBI" id="CHEBI:29033"/>
    </cofactor>
    <text evidence="8">Binds 1 Mn(2+) or Fe(2+) ion per subunit.</text>
</comment>
<accession>A0A6M0RBZ2</accession>
<proteinExistence type="inferred from homology"/>
<dbReference type="GO" id="GO:0000976">
    <property type="term" value="F:transcription cis-regulatory region binding"/>
    <property type="evidence" value="ECO:0007669"/>
    <property type="project" value="TreeGrafter"/>
</dbReference>
<keyword evidence="3 7" id="KW-0862">Zinc</keyword>
<dbReference type="GO" id="GO:0045892">
    <property type="term" value="P:negative regulation of DNA-templated transcription"/>
    <property type="evidence" value="ECO:0007669"/>
    <property type="project" value="TreeGrafter"/>
</dbReference>